<organism evidence="2 3">
    <name type="scientific">Sphingobium agri</name>
    <dbReference type="NCBI Taxonomy" id="2933566"/>
    <lineage>
        <taxon>Bacteria</taxon>
        <taxon>Pseudomonadati</taxon>
        <taxon>Pseudomonadota</taxon>
        <taxon>Alphaproteobacteria</taxon>
        <taxon>Sphingomonadales</taxon>
        <taxon>Sphingomonadaceae</taxon>
        <taxon>Sphingobium</taxon>
    </lineage>
</organism>
<gene>
    <name evidence="2" type="ORF">MU848_17330</name>
</gene>
<evidence type="ECO:0000313" key="3">
    <source>
        <dbReference type="Proteomes" id="UP001203512"/>
    </source>
</evidence>
<proteinExistence type="predicted"/>
<evidence type="ECO:0000313" key="2">
    <source>
        <dbReference type="EMBL" id="MCK0533355.1"/>
    </source>
</evidence>
<dbReference type="RefSeq" id="WP_247234470.1">
    <property type="nucleotide sequence ID" value="NZ_JALKHS010000020.1"/>
</dbReference>
<dbReference type="Proteomes" id="UP001203512">
    <property type="component" value="Unassembled WGS sequence"/>
</dbReference>
<dbReference type="Pfam" id="PF08808">
    <property type="entry name" value="RES"/>
    <property type="match status" value="1"/>
</dbReference>
<reference evidence="2 3" key="1">
    <citation type="submission" date="2022-04" db="EMBL/GenBank/DDBJ databases">
        <authorList>
            <person name="Huq M.A."/>
        </authorList>
    </citation>
    <scope>NUCLEOTIDE SEQUENCE [LARGE SCALE GENOMIC DNA]</scope>
    <source>
        <strain evidence="2 3">MAH-33</strain>
    </source>
</reference>
<dbReference type="InterPro" id="IPR014914">
    <property type="entry name" value="RES_dom"/>
</dbReference>
<feature type="domain" description="RES" evidence="1">
    <location>
        <begin position="75"/>
        <end position="204"/>
    </location>
</feature>
<evidence type="ECO:0000259" key="1">
    <source>
        <dbReference type="SMART" id="SM00953"/>
    </source>
</evidence>
<protein>
    <submittedName>
        <fullName evidence="2">RES family NAD+ phosphorylase</fullName>
    </submittedName>
</protein>
<accession>A0ABT0E1W8</accession>
<keyword evidence="3" id="KW-1185">Reference proteome</keyword>
<comment type="caution">
    <text evidence="2">The sequence shown here is derived from an EMBL/GenBank/DDBJ whole genome shotgun (WGS) entry which is preliminary data.</text>
</comment>
<sequence>MTEIFAAAPCPSYRLIPSRFPPIGLFDTVATAADAQAVMELAGWTNDRLVADRLHRLPEYHWVYGRPNSSVIMAAFLHTAADGMRFNGPELGAWYASKEIETAAAEVGHHLRREAIARDVPGMSRTYRAYSAKLVGEDYRDIRGLKGDHPDLYRPDSYAAGQRFGEQVRSEGKAGIIFDSVRRRGGTNMVAFIPPQVTNVMQTDHFEISVEARARAINVRRLHL</sequence>
<dbReference type="EMBL" id="JALKHS010000020">
    <property type="protein sequence ID" value="MCK0533355.1"/>
    <property type="molecule type" value="Genomic_DNA"/>
</dbReference>
<name>A0ABT0E1W8_9SPHN</name>
<dbReference type="SMART" id="SM00953">
    <property type="entry name" value="RES"/>
    <property type="match status" value="1"/>
</dbReference>